<dbReference type="InterPro" id="IPR027417">
    <property type="entry name" value="P-loop_NTPase"/>
</dbReference>
<dbReference type="AlphaFoldDB" id="A0A9X1AGP5"/>
<sequence>MTRHALDFPNRLPSSEAIKPRWIMELELLALGIAANSQRSIAISAPGPDTGVTTICHALANVLAQSGLSTLVIDWTGNLKFTDKLTLQDRLRSCDYGARVPSRCSTLKLSSVGVLPDAAQFVELLDSTALRFDRLVFDLPSLSGTLLGQINPLQVASAADAFFLICMRNQEKRRVICKAVESASKAGVPISGLIMNDFHHSYIGNEIVRWANRHLRLAPFIKNPLVRLGTSIRELEEGTD</sequence>
<evidence type="ECO:0000313" key="1">
    <source>
        <dbReference type="EMBL" id="MBT1159337.1"/>
    </source>
</evidence>
<dbReference type="GO" id="GO:0005886">
    <property type="term" value="C:plasma membrane"/>
    <property type="evidence" value="ECO:0007669"/>
    <property type="project" value="TreeGrafter"/>
</dbReference>
<organism evidence="1 2">
    <name type="scientific">Aminobacter anthyllidis</name>
    <dbReference type="NCBI Taxonomy" id="1035067"/>
    <lineage>
        <taxon>Bacteria</taxon>
        <taxon>Pseudomonadati</taxon>
        <taxon>Pseudomonadota</taxon>
        <taxon>Alphaproteobacteria</taxon>
        <taxon>Hyphomicrobiales</taxon>
        <taxon>Phyllobacteriaceae</taxon>
        <taxon>Aminobacter</taxon>
    </lineage>
</organism>
<evidence type="ECO:0000313" key="2">
    <source>
        <dbReference type="Proteomes" id="UP001138921"/>
    </source>
</evidence>
<dbReference type="Proteomes" id="UP001138921">
    <property type="component" value="Unassembled WGS sequence"/>
</dbReference>
<dbReference type="Gene3D" id="3.40.50.300">
    <property type="entry name" value="P-loop containing nucleotide triphosphate hydrolases"/>
    <property type="match status" value="2"/>
</dbReference>
<dbReference type="PANTHER" id="PTHR32309">
    <property type="entry name" value="TYROSINE-PROTEIN KINASE"/>
    <property type="match status" value="1"/>
</dbReference>
<dbReference type="InterPro" id="IPR050445">
    <property type="entry name" value="Bact_polysacc_biosynth/exp"/>
</dbReference>
<dbReference type="EMBL" id="JAFLWW010000011">
    <property type="protein sequence ID" value="MBT1159337.1"/>
    <property type="molecule type" value="Genomic_DNA"/>
</dbReference>
<protein>
    <submittedName>
        <fullName evidence="1">Uncharacterized protein</fullName>
    </submittedName>
</protein>
<dbReference type="GO" id="GO:0004713">
    <property type="term" value="F:protein tyrosine kinase activity"/>
    <property type="evidence" value="ECO:0007669"/>
    <property type="project" value="TreeGrafter"/>
</dbReference>
<name>A0A9X1AGP5_9HYPH</name>
<dbReference type="SUPFAM" id="SSF52540">
    <property type="entry name" value="P-loop containing nucleoside triphosphate hydrolases"/>
    <property type="match status" value="1"/>
</dbReference>
<dbReference type="RefSeq" id="WP_214393190.1">
    <property type="nucleotide sequence ID" value="NZ_JAFLWW010000011.1"/>
</dbReference>
<accession>A0A9X1AGP5</accession>
<comment type="caution">
    <text evidence="1">The sequence shown here is derived from an EMBL/GenBank/DDBJ whole genome shotgun (WGS) entry which is preliminary data.</text>
</comment>
<reference evidence="1" key="1">
    <citation type="journal article" date="2021" name="Microorganisms">
        <title>Phylogenomic Reconstruction and Metabolic Potential of the Genus Aminobacter.</title>
        <authorList>
            <person name="Artuso I."/>
            <person name="Turrini P."/>
            <person name="Pirolo M."/>
            <person name="Lugli G.A."/>
            <person name="Ventura M."/>
            <person name="Visca P."/>
        </authorList>
    </citation>
    <scope>NUCLEOTIDE SEQUENCE</scope>
    <source>
        <strain evidence="1">LMG 26462</strain>
    </source>
</reference>
<dbReference type="PANTHER" id="PTHR32309:SF13">
    <property type="entry name" value="FERRIC ENTEROBACTIN TRANSPORT PROTEIN FEPE"/>
    <property type="match status" value="1"/>
</dbReference>
<reference evidence="1" key="2">
    <citation type="submission" date="2021-03" db="EMBL/GenBank/DDBJ databases">
        <authorList>
            <person name="Artuso I."/>
            <person name="Turrini P."/>
            <person name="Pirolo M."/>
            <person name="Lugli G.A."/>
            <person name="Ventura M."/>
            <person name="Visca P."/>
        </authorList>
    </citation>
    <scope>NUCLEOTIDE SEQUENCE</scope>
    <source>
        <strain evidence="1">LMG 26462</strain>
    </source>
</reference>
<proteinExistence type="predicted"/>
<keyword evidence="2" id="KW-1185">Reference proteome</keyword>
<gene>
    <name evidence="1" type="ORF">J1C56_27575</name>
</gene>